<dbReference type="AlphaFoldDB" id="A0A4R3L9T1"/>
<dbReference type="EMBL" id="SMAG01000001">
    <property type="protein sequence ID" value="TCS96469.1"/>
    <property type="molecule type" value="Genomic_DNA"/>
</dbReference>
<keyword evidence="2" id="KW-0378">Hydrolase</keyword>
<evidence type="ECO:0000313" key="6">
    <source>
        <dbReference type="EMBL" id="TCS96469.1"/>
    </source>
</evidence>
<proteinExistence type="predicted"/>
<dbReference type="PROSITE" id="PS51257">
    <property type="entry name" value="PROKAR_LIPOPROTEIN"/>
    <property type="match status" value="1"/>
</dbReference>
<evidence type="ECO:0000256" key="4">
    <source>
        <dbReference type="SAM" id="SignalP"/>
    </source>
</evidence>
<reference evidence="6 7" key="1">
    <citation type="submission" date="2019-03" db="EMBL/GenBank/DDBJ databases">
        <title>Genomic Encyclopedia of Type Strains, Phase IV (KMG-IV): sequencing the most valuable type-strain genomes for metagenomic binning, comparative biology and taxonomic classification.</title>
        <authorList>
            <person name="Goeker M."/>
        </authorList>
    </citation>
    <scope>NUCLEOTIDE SEQUENCE [LARGE SCALE GENOMIC DNA]</scope>
    <source>
        <strain evidence="6 7">DSM 45707</strain>
    </source>
</reference>
<dbReference type="PANTHER" id="PTHR10587:SF133">
    <property type="entry name" value="CHITIN DEACETYLASE 1-RELATED"/>
    <property type="match status" value="1"/>
</dbReference>
<evidence type="ECO:0000313" key="7">
    <source>
        <dbReference type="Proteomes" id="UP000294937"/>
    </source>
</evidence>
<dbReference type="GO" id="GO:0016810">
    <property type="term" value="F:hydrolase activity, acting on carbon-nitrogen (but not peptide) bonds"/>
    <property type="evidence" value="ECO:0007669"/>
    <property type="project" value="InterPro"/>
</dbReference>
<feature type="compositionally biased region" description="Polar residues" evidence="3">
    <location>
        <begin position="57"/>
        <end position="86"/>
    </location>
</feature>
<dbReference type="InterPro" id="IPR002509">
    <property type="entry name" value="NODB_dom"/>
</dbReference>
<comment type="caution">
    <text evidence="6">The sequence shown here is derived from an EMBL/GenBank/DDBJ whole genome shotgun (WGS) entry which is preliminary data.</text>
</comment>
<dbReference type="Gene3D" id="3.20.20.370">
    <property type="entry name" value="Glycoside hydrolase/deacetylase"/>
    <property type="match status" value="1"/>
</dbReference>
<feature type="chain" id="PRO_5039634811" evidence="4">
    <location>
        <begin position="20"/>
        <end position="304"/>
    </location>
</feature>
<dbReference type="InterPro" id="IPR011330">
    <property type="entry name" value="Glyco_hydro/deAcase_b/a-brl"/>
</dbReference>
<dbReference type="CDD" id="cd10917">
    <property type="entry name" value="CE4_NodB_like_6s_7s"/>
    <property type="match status" value="1"/>
</dbReference>
<dbReference type="PANTHER" id="PTHR10587">
    <property type="entry name" value="GLYCOSYL TRANSFERASE-RELATED"/>
    <property type="match status" value="1"/>
</dbReference>
<dbReference type="SUPFAM" id="SSF88713">
    <property type="entry name" value="Glycoside hydrolase/deacetylase"/>
    <property type="match status" value="1"/>
</dbReference>
<evidence type="ECO:0000256" key="3">
    <source>
        <dbReference type="SAM" id="MobiDB-lite"/>
    </source>
</evidence>
<dbReference type="GO" id="GO:0005975">
    <property type="term" value="P:carbohydrate metabolic process"/>
    <property type="evidence" value="ECO:0007669"/>
    <property type="project" value="InterPro"/>
</dbReference>
<feature type="domain" description="NodB homology" evidence="5">
    <location>
        <begin position="108"/>
        <end position="289"/>
    </location>
</feature>
<dbReference type="GO" id="GO:0046872">
    <property type="term" value="F:metal ion binding"/>
    <property type="evidence" value="ECO:0007669"/>
    <property type="project" value="UniProtKB-KW"/>
</dbReference>
<keyword evidence="1" id="KW-0479">Metal-binding</keyword>
<organism evidence="6 7">
    <name type="scientific">Hazenella coriacea</name>
    <dbReference type="NCBI Taxonomy" id="1179467"/>
    <lineage>
        <taxon>Bacteria</taxon>
        <taxon>Bacillati</taxon>
        <taxon>Bacillota</taxon>
        <taxon>Bacilli</taxon>
        <taxon>Bacillales</taxon>
        <taxon>Thermoactinomycetaceae</taxon>
        <taxon>Hazenella</taxon>
    </lineage>
</organism>
<dbReference type="GO" id="GO:0016020">
    <property type="term" value="C:membrane"/>
    <property type="evidence" value="ECO:0007669"/>
    <property type="project" value="TreeGrafter"/>
</dbReference>
<dbReference type="Proteomes" id="UP000294937">
    <property type="component" value="Unassembled WGS sequence"/>
</dbReference>
<feature type="region of interest" description="Disordered" evidence="3">
    <location>
        <begin position="25"/>
        <end position="86"/>
    </location>
</feature>
<accession>A0A4R3L9T1</accession>
<gene>
    <name evidence="6" type="ORF">EDD58_101102</name>
</gene>
<dbReference type="PROSITE" id="PS51677">
    <property type="entry name" value="NODB"/>
    <property type="match status" value="1"/>
</dbReference>
<evidence type="ECO:0000256" key="1">
    <source>
        <dbReference type="ARBA" id="ARBA00022723"/>
    </source>
</evidence>
<protein>
    <submittedName>
        <fullName evidence="6">Peptidoglycan/xylan/chitin deacetylase (PgdA/CDA1 family)</fullName>
    </submittedName>
</protein>
<dbReference type="Pfam" id="PF01522">
    <property type="entry name" value="Polysacc_deac_1"/>
    <property type="match status" value="1"/>
</dbReference>
<keyword evidence="4" id="KW-0732">Signal</keyword>
<evidence type="ECO:0000256" key="2">
    <source>
        <dbReference type="ARBA" id="ARBA00022801"/>
    </source>
</evidence>
<feature type="signal peptide" evidence="4">
    <location>
        <begin position="1"/>
        <end position="19"/>
    </location>
</feature>
<evidence type="ECO:0000259" key="5">
    <source>
        <dbReference type="PROSITE" id="PS51677"/>
    </source>
</evidence>
<dbReference type="InterPro" id="IPR050248">
    <property type="entry name" value="Polysacc_deacetylase_ArnD"/>
</dbReference>
<sequence length="304" mass="33992">MQIYAKAGVVILLTWSLLAGCMNSPESNLSAEKPTEKPPMKATQEVSSDPEAKKENQASASKQDEPNTVENQANPVFQQKPSQQEAINKEQEQMKKQVLFYRGSKHKKRVALTFDDGPDRKHTLHVLQVLKNENVPGTFFVVGNMVQKHPDVLKQIDQEGHVIGNHSWNHPQMTKLSAKAVDAQINRTNQEVYNLIGKKPLLFRPPYGAINKRVENQIGGKGIKVVNWSVDTNDWRGRSSKQILDTVKSEIEPGGIILQHSSGGDKLQGSMEALPEIIKYLKAQGYEFVTIDELIYAPAYKNEG</sequence>
<keyword evidence="7" id="KW-1185">Reference proteome</keyword>
<dbReference type="RefSeq" id="WP_165875719.1">
    <property type="nucleotide sequence ID" value="NZ_SMAG01000001.1"/>
</dbReference>
<name>A0A4R3L9T1_9BACL</name>